<feature type="domain" description="DUF2828" evidence="3">
    <location>
        <begin position="33"/>
        <end position="423"/>
    </location>
</feature>
<protein>
    <submittedName>
        <fullName evidence="5">Uncharacterized protein</fullName>
    </submittedName>
</protein>
<evidence type="ECO:0000256" key="1">
    <source>
        <dbReference type="SAM" id="Coils"/>
    </source>
</evidence>
<proteinExistence type="predicted"/>
<dbReference type="InterPro" id="IPR011205">
    <property type="entry name" value="UCP015417_vWA"/>
</dbReference>
<feature type="region of interest" description="Disordered" evidence="2">
    <location>
        <begin position="554"/>
        <end position="580"/>
    </location>
</feature>
<sequence length="682" mass="78453">MASDPPLLGPPNITSQVKTMTLSNEEEPTLGFTENSSLTYTATGNPCLDFFFHIVPSTPSEQTVKRVKKAWAYHPLTTLKLICNLRGVRGIGKSDKERFYTTALWLHKHHPKTLALNARAFAEFGYFKDILEILYRILEGETVREIAKREWERKKSRKGGRDNRMRKMHFLRKKMEKDRNKDKKNKPRLPKELRVKQNIAKANLEREKAKESRKERVLAQAKKALERYNRDPVYRFLHDCVSDVFAEMLKADMQALNAGKLKEISLASKWCPTIDSSYDKSLLICESIARRVFPKDSDPEYQTLEDAHYAYRVRDRLRKQVLVPLHRVLEIPEVYMSANLWETLPYNRVPSIAMKKYKEHFLRHDNKRFHEYLDDVKSGKSTIAAGALLPHEIIKSLEDSDGGEVAELQWKRMVDDLLKKGSLSNCIAVCDVSGSMNGTPMEVCVALGLMISELSEDPWKGMVITFHTNPQIQRIRGDSLLEKTEFIREMDWGGSTNFQGVFDQILDVAVQGNLSEDQLIQKVFVFSDMEFNEASRHHQYGGYGYGYNSYSESGDDYSDMDTSDDSDEEDERRRRRRIQVRQEKSDAKAAILRNEGWETDYEAIQRKFKEKGYNKVPQIVFWNLRDSKATPVPSDQGGVALVSGFSKNLVKLFLDNGGIINPVAVMHEAISGEMYDKLVVYD</sequence>
<organism evidence="5">
    <name type="scientific">Fagus sylvatica</name>
    <name type="common">Beechnut</name>
    <dbReference type="NCBI Taxonomy" id="28930"/>
    <lineage>
        <taxon>Eukaryota</taxon>
        <taxon>Viridiplantae</taxon>
        <taxon>Streptophyta</taxon>
        <taxon>Embryophyta</taxon>
        <taxon>Tracheophyta</taxon>
        <taxon>Spermatophyta</taxon>
        <taxon>Magnoliopsida</taxon>
        <taxon>eudicotyledons</taxon>
        <taxon>Gunneridae</taxon>
        <taxon>Pentapetalae</taxon>
        <taxon>rosids</taxon>
        <taxon>fabids</taxon>
        <taxon>Fagales</taxon>
        <taxon>Fagaceae</taxon>
        <taxon>Fagus</taxon>
    </lineage>
</organism>
<keyword evidence="1" id="KW-0175">Coiled coil</keyword>
<dbReference type="AlphaFoldDB" id="A0A2N9HCL0"/>
<feature type="compositionally biased region" description="Acidic residues" evidence="2">
    <location>
        <begin position="554"/>
        <end position="570"/>
    </location>
</feature>
<name>A0A2N9HCL0_FAGSY</name>
<dbReference type="Gene3D" id="3.40.50.410">
    <property type="entry name" value="von Willebrand factor, type A domain"/>
    <property type="match status" value="1"/>
</dbReference>
<dbReference type="PIRSF" id="PIRSF015417">
    <property type="entry name" value="T31B5_30_vWA"/>
    <property type="match status" value="1"/>
</dbReference>
<dbReference type="PANTHER" id="PTHR31373:SF24">
    <property type="match status" value="1"/>
</dbReference>
<feature type="coiled-coil region" evidence="1">
    <location>
        <begin position="204"/>
        <end position="231"/>
    </location>
</feature>
<evidence type="ECO:0000256" key="2">
    <source>
        <dbReference type="SAM" id="MobiDB-lite"/>
    </source>
</evidence>
<feature type="domain" description="DUF7788" evidence="4">
    <location>
        <begin position="425"/>
        <end position="659"/>
    </location>
</feature>
<dbReference type="PANTHER" id="PTHR31373">
    <property type="entry name" value="OS06G0652100 PROTEIN"/>
    <property type="match status" value="1"/>
</dbReference>
<dbReference type="SUPFAM" id="SSF53300">
    <property type="entry name" value="vWA-like"/>
    <property type="match status" value="1"/>
</dbReference>
<evidence type="ECO:0000313" key="5">
    <source>
        <dbReference type="EMBL" id="SPD09339.1"/>
    </source>
</evidence>
<reference evidence="5" key="1">
    <citation type="submission" date="2018-02" db="EMBL/GenBank/DDBJ databases">
        <authorList>
            <person name="Cohen D.B."/>
            <person name="Kent A.D."/>
        </authorList>
    </citation>
    <scope>NUCLEOTIDE SEQUENCE</scope>
</reference>
<dbReference type="Pfam" id="PF11443">
    <property type="entry name" value="DUF2828"/>
    <property type="match status" value="1"/>
</dbReference>
<feature type="region of interest" description="Disordered" evidence="2">
    <location>
        <begin position="172"/>
        <end position="191"/>
    </location>
</feature>
<dbReference type="InterPro" id="IPR056690">
    <property type="entry name" value="DUF7788"/>
</dbReference>
<evidence type="ECO:0000259" key="4">
    <source>
        <dbReference type="Pfam" id="PF25043"/>
    </source>
</evidence>
<dbReference type="InterPro" id="IPR036465">
    <property type="entry name" value="vWFA_dom_sf"/>
</dbReference>
<accession>A0A2N9HCL0</accession>
<gene>
    <name evidence="5" type="ORF">FSB_LOCUS37221</name>
</gene>
<dbReference type="Pfam" id="PF25043">
    <property type="entry name" value="DUF7788"/>
    <property type="match status" value="1"/>
</dbReference>
<dbReference type="InterPro" id="IPR058580">
    <property type="entry name" value="DUF2828"/>
</dbReference>
<evidence type="ECO:0000259" key="3">
    <source>
        <dbReference type="Pfam" id="PF11443"/>
    </source>
</evidence>
<dbReference type="EMBL" id="OIVN01003179">
    <property type="protein sequence ID" value="SPD09339.1"/>
    <property type="molecule type" value="Genomic_DNA"/>
</dbReference>